<accession>A0A562ZRY3</accession>
<dbReference type="PANTHER" id="PTHR30290:SF10">
    <property type="entry name" value="PERIPLASMIC OLIGOPEPTIDE-BINDING PROTEIN-RELATED"/>
    <property type="match status" value="1"/>
</dbReference>
<dbReference type="GO" id="GO:0015833">
    <property type="term" value="P:peptide transport"/>
    <property type="evidence" value="ECO:0007669"/>
    <property type="project" value="TreeGrafter"/>
</dbReference>
<gene>
    <name evidence="7" type="ORF">FN976_13225</name>
</gene>
<evidence type="ECO:0000256" key="3">
    <source>
        <dbReference type="ARBA" id="ARBA00022448"/>
    </source>
</evidence>
<feature type="chain" id="PRO_5021717743" evidence="5">
    <location>
        <begin position="38"/>
        <end position="548"/>
    </location>
</feature>
<dbReference type="GO" id="GO:1904680">
    <property type="term" value="F:peptide transmembrane transporter activity"/>
    <property type="evidence" value="ECO:0007669"/>
    <property type="project" value="TreeGrafter"/>
</dbReference>
<protein>
    <submittedName>
        <fullName evidence="7">ABC transporter substrate-binding protein</fullName>
    </submittedName>
</protein>
<dbReference type="Pfam" id="PF00496">
    <property type="entry name" value="SBP_bac_5"/>
    <property type="match status" value="1"/>
</dbReference>
<comment type="subcellular location">
    <subcellularLocation>
        <location evidence="1">Cell envelope</location>
    </subcellularLocation>
</comment>
<evidence type="ECO:0000256" key="4">
    <source>
        <dbReference type="ARBA" id="ARBA00022729"/>
    </source>
</evidence>
<dbReference type="PROSITE" id="PS51318">
    <property type="entry name" value="TAT"/>
    <property type="match status" value="1"/>
</dbReference>
<dbReference type="Gene3D" id="3.40.190.10">
    <property type="entry name" value="Periplasmic binding protein-like II"/>
    <property type="match status" value="1"/>
</dbReference>
<dbReference type="GO" id="GO:0043190">
    <property type="term" value="C:ATP-binding cassette (ABC) transporter complex"/>
    <property type="evidence" value="ECO:0007669"/>
    <property type="project" value="InterPro"/>
</dbReference>
<organism evidence="7 8">
    <name type="scientific">Caenimonas sedimenti</name>
    <dbReference type="NCBI Taxonomy" id="2596921"/>
    <lineage>
        <taxon>Bacteria</taxon>
        <taxon>Pseudomonadati</taxon>
        <taxon>Pseudomonadota</taxon>
        <taxon>Betaproteobacteria</taxon>
        <taxon>Burkholderiales</taxon>
        <taxon>Comamonadaceae</taxon>
        <taxon>Caenimonas</taxon>
    </lineage>
</organism>
<comment type="similarity">
    <text evidence="2">Belongs to the bacterial solute-binding protein 5 family.</text>
</comment>
<dbReference type="FunFam" id="3.90.76.10:FF:000007">
    <property type="entry name" value="Dipeptide ABC transporter periplasmic dipeptide-binding protein"/>
    <property type="match status" value="1"/>
</dbReference>
<comment type="caution">
    <text evidence="7">The sequence shown here is derived from an EMBL/GenBank/DDBJ whole genome shotgun (WGS) entry which is preliminary data.</text>
</comment>
<evidence type="ECO:0000313" key="7">
    <source>
        <dbReference type="EMBL" id="TWO70914.1"/>
    </source>
</evidence>
<dbReference type="RefSeq" id="WP_145893503.1">
    <property type="nucleotide sequence ID" value="NZ_VOBQ01000010.1"/>
</dbReference>
<dbReference type="PANTHER" id="PTHR30290">
    <property type="entry name" value="PERIPLASMIC BINDING COMPONENT OF ABC TRANSPORTER"/>
    <property type="match status" value="1"/>
</dbReference>
<dbReference type="GO" id="GO:0030288">
    <property type="term" value="C:outer membrane-bounded periplasmic space"/>
    <property type="evidence" value="ECO:0007669"/>
    <property type="project" value="UniProtKB-ARBA"/>
</dbReference>
<dbReference type="Gene3D" id="3.10.105.10">
    <property type="entry name" value="Dipeptide-binding Protein, Domain 3"/>
    <property type="match status" value="1"/>
</dbReference>
<dbReference type="AlphaFoldDB" id="A0A562ZRY3"/>
<proteinExistence type="inferred from homology"/>
<dbReference type="Proteomes" id="UP000318199">
    <property type="component" value="Unassembled WGS sequence"/>
</dbReference>
<dbReference type="SUPFAM" id="SSF53850">
    <property type="entry name" value="Periplasmic binding protein-like II"/>
    <property type="match status" value="1"/>
</dbReference>
<keyword evidence="3" id="KW-0813">Transport</keyword>
<feature type="domain" description="Solute-binding protein family 5" evidence="6">
    <location>
        <begin position="96"/>
        <end position="463"/>
    </location>
</feature>
<dbReference type="OrthoDB" id="9801799at2"/>
<dbReference type="InterPro" id="IPR039424">
    <property type="entry name" value="SBP_5"/>
</dbReference>
<dbReference type="InterPro" id="IPR006311">
    <property type="entry name" value="TAT_signal"/>
</dbReference>
<evidence type="ECO:0000313" key="8">
    <source>
        <dbReference type="Proteomes" id="UP000318199"/>
    </source>
</evidence>
<name>A0A562ZRY3_9BURK</name>
<sequence length="548" mass="60868">MKHAPHSSYSSRRRSLLKAASLTPVAASALLAGEALAQDRKDTLIMANEFGPNMLDIHGLGANRPSYGVAWNVYDRLITYGRKKLPDGSMMYDYAKLEPELAERWKMDADGMGVTFHLRKDAKFHDGTPVTADDVKWSFDRALGMGGFPTFQMKAGSLEEPSQFKVVDKHTFYVKFIRKDKLSMPDMGVPVASIYNSTLAKKNATEKDPWAADWLKTNAAGGGAYKVASWKPGQELVLERYDDWKSGPLPKIKRIIQRDIPSAGNRRALLQRGDIDMTYSLPPKDFSDFAGDKGKIKVSSLPVENALFYLGMNTTKPPFNNPKVRQAVAYALPYDKIHEAAFYGRGIKMSGGAAAPKAPVWPQPHAYVTDLAKAKALMAESGVGPIETTLSYDLGSATVGEPSAILVQEALAQIGIKTTLNKVPGANWRAALLKKDMPMILNRFGGWLNYPEYFFFWCYHGQDAVFNTMSYKNATLDKMITNARFAESKPLYDGMVKDMIKLAHDEAPRIPLVQPIMDVAMQPNISGYTYWFHLEPDYRQLVKGAVPA</sequence>
<feature type="signal peptide" evidence="5">
    <location>
        <begin position="1"/>
        <end position="37"/>
    </location>
</feature>
<reference evidence="7 8" key="1">
    <citation type="submission" date="2019-07" db="EMBL/GenBank/DDBJ databases">
        <title>Caenimonas sedimenti sp. nov., isolated from activated sludge.</title>
        <authorList>
            <person name="Xu J."/>
        </authorList>
    </citation>
    <scope>NUCLEOTIDE SEQUENCE [LARGE SCALE GENOMIC DNA]</scope>
    <source>
        <strain evidence="7 8">HX-9-20</strain>
    </source>
</reference>
<keyword evidence="4 5" id="KW-0732">Signal</keyword>
<dbReference type="InterPro" id="IPR000914">
    <property type="entry name" value="SBP_5_dom"/>
</dbReference>
<keyword evidence="8" id="KW-1185">Reference proteome</keyword>
<evidence type="ECO:0000256" key="1">
    <source>
        <dbReference type="ARBA" id="ARBA00004196"/>
    </source>
</evidence>
<evidence type="ECO:0000259" key="6">
    <source>
        <dbReference type="Pfam" id="PF00496"/>
    </source>
</evidence>
<evidence type="ECO:0000256" key="5">
    <source>
        <dbReference type="SAM" id="SignalP"/>
    </source>
</evidence>
<dbReference type="PIRSF" id="PIRSF002741">
    <property type="entry name" value="MppA"/>
    <property type="match status" value="1"/>
</dbReference>
<dbReference type="EMBL" id="VOBQ01000010">
    <property type="protein sequence ID" value="TWO70914.1"/>
    <property type="molecule type" value="Genomic_DNA"/>
</dbReference>
<dbReference type="InterPro" id="IPR030678">
    <property type="entry name" value="Peptide/Ni-bd"/>
</dbReference>
<dbReference type="CDD" id="cd08512">
    <property type="entry name" value="PBP2_NikA_DppA_OppA_like_7"/>
    <property type="match status" value="1"/>
</dbReference>
<evidence type="ECO:0000256" key="2">
    <source>
        <dbReference type="ARBA" id="ARBA00005695"/>
    </source>
</evidence>